<dbReference type="SMART" id="SM00849">
    <property type="entry name" value="Lactamase_B"/>
    <property type="match status" value="1"/>
</dbReference>
<dbReference type="InterPro" id="IPR001279">
    <property type="entry name" value="Metallo-B-lactamas"/>
</dbReference>
<evidence type="ECO:0000256" key="1">
    <source>
        <dbReference type="ARBA" id="ARBA00022801"/>
    </source>
</evidence>
<dbReference type="GO" id="GO:0004521">
    <property type="term" value="F:RNA endonuclease activity"/>
    <property type="evidence" value="ECO:0007669"/>
    <property type="project" value="TreeGrafter"/>
</dbReference>
<dbReference type="SMART" id="SM01027">
    <property type="entry name" value="Beta-Casp"/>
    <property type="match status" value="1"/>
</dbReference>
<dbReference type="PANTHER" id="PTHR11203">
    <property type="entry name" value="CLEAVAGE AND POLYADENYLATION SPECIFICITY FACTOR FAMILY MEMBER"/>
    <property type="match status" value="1"/>
</dbReference>
<dbReference type="Pfam" id="PF10996">
    <property type="entry name" value="Beta-Casp"/>
    <property type="match status" value="1"/>
</dbReference>
<evidence type="ECO:0000259" key="3">
    <source>
        <dbReference type="SMART" id="SM01027"/>
    </source>
</evidence>
<dbReference type="PANTHER" id="PTHR11203:SF37">
    <property type="entry name" value="INTEGRATOR COMPLEX SUBUNIT 11"/>
    <property type="match status" value="1"/>
</dbReference>
<dbReference type="InterPro" id="IPR036866">
    <property type="entry name" value="RibonucZ/Hydroxyglut_hydro"/>
</dbReference>
<dbReference type="EMBL" id="BSDX01000001">
    <property type="protein sequence ID" value="GLI53286.1"/>
    <property type="molecule type" value="Genomic_DNA"/>
</dbReference>
<dbReference type="CDD" id="cd16295">
    <property type="entry name" value="TTHA0252-CPSF-like_MBL-fold"/>
    <property type="match status" value="1"/>
</dbReference>
<dbReference type="InterPro" id="IPR050698">
    <property type="entry name" value="MBL"/>
</dbReference>
<dbReference type="Pfam" id="PF16661">
    <property type="entry name" value="Lactamase_B_6"/>
    <property type="match status" value="1"/>
</dbReference>
<dbReference type="InterPro" id="IPR011108">
    <property type="entry name" value="RMMBL"/>
</dbReference>
<comment type="caution">
    <text evidence="4">The sequence shown here is derived from an EMBL/GenBank/DDBJ whole genome shotgun (WGS) entry which is preliminary data.</text>
</comment>
<dbReference type="InterPro" id="IPR022712">
    <property type="entry name" value="Beta_Casp"/>
</dbReference>
<organism evidence="4 5">
    <name type="scientific">Thermodesulfovibrio yellowstonii</name>
    <dbReference type="NCBI Taxonomy" id="28262"/>
    <lineage>
        <taxon>Bacteria</taxon>
        <taxon>Pseudomonadati</taxon>
        <taxon>Nitrospirota</taxon>
        <taxon>Thermodesulfovibrionia</taxon>
        <taxon>Thermodesulfovibrionales</taxon>
        <taxon>Thermodesulfovibrionaceae</taxon>
        <taxon>Thermodesulfovibrio</taxon>
    </lineage>
</organism>
<reference evidence="4" key="1">
    <citation type="submission" date="2022-12" db="EMBL/GenBank/DDBJ databases">
        <title>Reference genome sequencing for broad-spectrum identification of bacterial and archaeal isolates by mass spectrometry.</title>
        <authorList>
            <person name="Sekiguchi Y."/>
            <person name="Tourlousse D.M."/>
        </authorList>
    </citation>
    <scope>NUCLEOTIDE SEQUENCE</scope>
    <source>
        <strain evidence="4">TSL-P1</strain>
    </source>
</reference>
<dbReference type="Gene3D" id="3.40.50.10890">
    <property type="match status" value="1"/>
</dbReference>
<sequence length="459" mass="52600">MLYKFIKKYIFYAIIYFMKIQFFGATKTVTGSCFLLEIEKQNILIECGLFQENDKEFLNYEPFPFNPRKIDLVILTHAHLDHSALIPKLVKEGLRCRIITTPATKDLLEIMLFDALKVQKNENHKQLLYDEENIYKALKQIETLSYQKTLNFNGISIRFLDAGHILGSATVEIKINNKTIVFSGDIGRTGNPILKDPIPPTEADYLVLESTYGNRLHKNLEESIKELIQAIKDTFKKEGNVIIPAFAVGRTQDLLYILNKSVRQGILEPIDVYLDSPLAEEATRIYLSHPELFDDEALREMRHPNRSSIKLHFIKSVEESKKLNTINSKAVIIAGSGMCQGGRIIYHLYHNIYREQCSIIFAGFQAKGTLGRKIVDGEKEVLILGKMLPVKAKIYTIGGFSAHADRDELLEWLKAIKTKPEIFIVHGEPEVIDIFKKSIEERFNFRCHCPERLSTYEIG</sequence>
<dbReference type="Gene3D" id="3.60.15.10">
    <property type="entry name" value="Ribonuclease Z/Hydroxyacylglutathione hydrolase-like"/>
    <property type="match status" value="1"/>
</dbReference>
<evidence type="ECO:0000313" key="5">
    <source>
        <dbReference type="Proteomes" id="UP001144297"/>
    </source>
</evidence>
<keyword evidence="1 4" id="KW-0378">Hydrolase</keyword>
<dbReference type="GO" id="GO:0016787">
    <property type="term" value="F:hydrolase activity"/>
    <property type="evidence" value="ECO:0007669"/>
    <property type="project" value="UniProtKB-KW"/>
</dbReference>
<keyword evidence="5" id="KW-1185">Reference proteome</keyword>
<dbReference type="Pfam" id="PF07521">
    <property type="entry name" value="RMMBL"/>
    <property type="match status" value="1"/>
</dbReference>
<name>A0A9W6GGA1_9BACT</name>
<dbReference type="SUPFAM" id="SSF56281">
    <property type="entry name" value="Metallo-hydrolase/oxidoreductase"/>
    <property type="match status" value="1"/>
</dbReference>
<dbReference type="Proteomes" id="UP001144297">
    <property type="component" value="Unassembled WGS sequence"/>
</dbReference>
<dbReference type="AlphaFoldDB" id="A0A9W6GGA1"/>
<gene>
    <name evidence="4" type="ORF">TISLANDTSLP1_09790</name>
</gene>
<evidence type="ECO:0000313" key="4">
    <source>
        <dbReference type="EMBL" id="GLI53286.1"/>
    </source>
</evidence>
<proteinExistence type="predicted"/>
<feature type="domain" description="Beta-Casp" evidence="3">
    <location>
        <begin position="251"/>
        <end position="374"/>
    </location>
</feature>
<protein>
    <submittedName>
        <fullName evidence="4">MBL fold hydrolase</fullName>
    </submittedName>
</protein>
<evidence type="ECO:0000259" key="2">
    <source>
        <dbReference type="SMART" id="SM00849"/>
    </source>
</evidence>
<accession>A0A9W6GGA1</accession>
<feature type="domain" description="Metallo-beta-lactamase" evidence="2">
    <location>
        <begin position="30"/>
        <end position="231"/>
    </location>
</feature>